<feature type="region of interest" description="Disordered" evidence="1">
    <location>
        <begin position="174"/>
        <end position="199"/>
    </location>
</feature>
<reference evidence="2 3" key="1">
    <citation type="journal article" date="2020" name="Nature">
        <title>Six reference-quality genomes reveal evolution of bat adaptations.</title>
        <authorList>
            <person name="Jebb D."/>
            <person name="Huang Z."/>
            <person name="Pippel M."/>
            <person name="Hughes G.M."/>
            <person name="Lavrichenko K."/>
            <person name="Devanna P."/>
            <person name="Winkler S."/>
            <person name="Jermiin L.S."/>
            <person name="Skirmuntt E.C."/>
            <person name="Katzourakis A."/>
            <person name="Burkitt-Gray L."/>
            <person name="Ray D.A."/>
            <person name="Sullivan K.A.M."/>
            <person name="Roscito J.G."/>
            <person name="Kirilenko B.M."/>
            <person name="Davalos L.M."/>
            <person name="Corthals A.P."/>
            <person name="Power M.L."/>
            <person name="Jones G."/>
            <person name="Ransome R.D."/>
            <person name="Dechmann D.K.N."/>
            <person name="Locatelli A.G."/>
            <person name="Puechmaille S.J."/>
            <person name="Fedrigo O."/>
            <person name="Jarvis E.D."/>
            <person name="Hiller M."/>
            <person name="Vernes S.C."/>
            <person name="Myers E.W."/>
            <person name="Teeling E.C."/>
        </authorList>
    </citation>
    <scope>NUCLEOTIDE SEQUENCE [LARGE SCALE GENOMIC DNA]</scope>
    <source>
        <strain evidence="2">MRhiFer1</strain>
        <tissue evidence="2">Lung</tissue>
    </source>
</reference>
<evidence type="ECO:0000256" key="1">
    <source>
        <dbReference type="SAM" id="MobiDB-lite"/>
    </source>
</evidence>
<accession>A0A7J7SY05</accession>
<protein>
    <submittedName>
        <fullName evidence="2">Uncharacterized protein</fullName>
    </submittedName>
</protein>
<name>A0A7J7SY05_RHIFE</name>
<dbReference type="EMBL" id="JACAGC010000021">
    <property type="protein sequence ID" value="KAF6293115.1"/>
    <property type="molecule type" value="Genomic_DNA"/>
</dbReference>
<organism evidence="2 3">
    <name type="scientific">Rhinolophus ferrumequinum</name>
    <name type="common">Greater horseshoe bat</name>
    <dbReference type="NCBI Taxonomy" id="59479"/>
    <lineage>
        <taxon>Eukaryota</taxon>
        <taxon>Metazoa</taxon>
        <taxon>Chordata</taxon>
        <taxon>Craniata</taxon>
        <taxon>Vertebrata</taxon>
        <taxon>Euteleostomi</taxon>
        <taxon>Mammalia</taxon>
        <taxon>Eutheria</taxon>
        <taxon>Laurasiatheria</taxon>
        <taxon>Chiroptera</taxon>
        <taxon>Yinpterochiroptera</taxon>
        <taxon>Rhinolophoidea</taxon>
        <taxon>Rhinolophidae</taxon>
        <taxon>Rhinolophinae</taxon>
        <taxon>Rhinolophus</taxon>
    </lineage>
</organism>
<dbReference type="Proteomes" id="UP000585614">
    <property type="component" value="Unassembled WGS sequence"/>
</dbReference>
<sequence>MEKHCTKRAITQIPFGDTGCAAFCLRATAEWEDEGIISSELLAMVLPQPVLLLRLLLFAVLPVTTAQFSRCVPLPPTHPPAFSEKAADPGLSLPLDGTLLSCVSGPRAPNCSGQAREAQPGSHQMRALLWLNSSNFETDLSFSRHWLRRRSHSKRKNPNTQRLALSAIQVDLKAPPRSSVSKGGSAVAEAVPQSPDEDANNRLQSLWLDRRLICSDTPSGRYNC</sequence>
<comment type="caution">
    <text evidence="2">The sequence shown here is derived from an EMBL/GenBank/DDBJ whole genome shotgun (WGS) entry which is preliminary data.</text>
</comment>
<evidence type="ECO:0000313" key="3">
    <source>
        <dbReference type="Proteomes" id="UP000585614"/>
    </source>
</evidence>
<evidence type="ECO:0000313" key="2">
    <source>
        <dbReference type="EMBL" id="KAF6293115.1"/>
    </source>
</evidence>
<dbReference type="AlphaFoldDB" id="A0A7J7SY05"/>
<proteinExistence type="predicted"/>
<gene>
    <name evidence="2" type="ORF">mRhiFer1_009026</name>
</gene>